<keyword evidence="13" id="KW-0547">Nucleotide-binding</keyword>
<dbReference type="NCBIfam" id="TIGR01921">
    <property type="entry name" value="DAP-DH"/>
    <property type="match status" value="1"/>
</dbReference>
<keyword evidence="7 12" id="KW-0521">NADP</keyword>
<keyword evidence="10 12" id="KW-0457">Lysine biosynthesis</keyword>
<evidence type="ECO:0000256" key="12">
    <source>
        <dbReference type="PIRNR" id="PIRNR025648"/>
    </source>
</evidence>
<keyword evidence="6 12" id="KW-0028">Amino-acid biosynthesis</keyword>
<dbReference type="InterPro" id="IPR010190">
    <property type="entry name" value="Diaminopimelate_DH_Ddh"/>
</dbReference>
<dbReference type="InterPro" id="IPR032094">
    <property type="entry name" value="Meso-DAP_DH_C"/>
</dbReference>
<comment type="pathway">
    <text evidence="1 12">Amino-acid biosynthesis; L-lysine biosynthesis via DAP pathway; DL-2,6-diaminopimelate from (S)-tetrahydrodipicolinate: step 1/1.</text>
</comment>
<evidence type="ECO:0000256" key="1">
    <source>
        <dbReference type="ARBA" id="ARBA00004896"/>
    </source>
</evidence>
<feature type="binding site" evidence="13">
    <location>
        <begin position="92"/>
        <end position="94"/>
    </location>
    <ligand>
        <name>NADP(+)</name>
        <dbReference type="ChEBI" id="CHEBI:58349"/>
    </ligand>
</feature>
<evidence type="ECO:0000256" key="4">
    <source>
        <dbReference type="ARBA" id="ARBA00012080"/>
    </source>
</evidence>
<dbReference type="Gene3D" id="3.40.50.720">
    <property type="entry name" value="NAD(P)-binding Rossmann-like Domain"/>
    <property type="match status" value="1"/>
</dbReference>
<dbReference type="RefSeq" id="WP_029769496.1">
    <property type="nucleotide sequence ID" value="NZ_JASOXK010000008.1"/>
</dbReference>
<proteinExistence type="inferred from homology"/>
<comment type="subunit">
    <text evidence="3 12">Homodimer.</text>
</comment>
<name>A0A2I1IP66_9ACTO</name>
<evidence type="ECO:0000256" key="5">
    <source>
        <dbReference type="ARBA" id="ARBA00021654"/>
    </source>
</evidence>
<dbReference type="GO" id="GO:0047850">
    <property type="term" value="F:diaminopimelate dehydrogenase activity"/>
    <property type="evidence" value="ECO:0007669"/>
    <property type="project" value="UniProtKB-UniRule"/>
</dbReference>
<dbReference type="STRING" id="33007.HMPREF3198_01307"/>
<keyword evidence="8 12" id="KW-0220">Diaminopimelate biosynthesis</keyword>
<feature type="binding site" evidence="13">
    <location>
        <position position="148"/>
    </location>
    <ligand>
        <name>substrate</name>
    </ligand>
</feature>
<comment type="similarity">
    <text evidence="2 12">Belongs to the diaminopimelate dehydrogenase family.</text>
</comment>
<evidence type="ECO:0000256" key="7">
    <source>
        <dbReference type="ARBA" id="ARBA00022857"/>
    </source>
</evidence>
<dbReference type="AlphaFoldDB" id="A0A2I1IP66"/>
<dbReference type="GO" id="GO:0019877">
    <property type="term" value="P:diaminopimelate biosynthetic process"/>
    <property type="evidence" value="ECO:0007669"/>
    <property type="project" value="UniProtKB-UniRule"/>
</dbReference>
<dbReference type="Pfam" id="PF16654">
    <property type="entry name" value="DAPDH_C"/>
    <property type="match status" value="1"/>
</dbReference>
<accession>A0A2I1IP66</accession>
<dbReference type="Gene3D" id="3.30.360.10">
    <property type="entry name" value="Dihydrodipicolinate Reductase, domain 2"/>
    <property type="match status" value="1"/>
</dbReference>
<evidence type="ECO:0000256" key="8">
    <source>
        <dbReference type="ARBA" id="ARBA00022915"/>
    </source>
</evidence>
<dbReference type="SUPFAM" id="SSF55347">
    <property type="entry name" value="Glyceraldehyde-3-phosphate dehydrogenase-like, C-terminal domain"/>
    <property type="match status" value="1"/>
</dbReference>
<evidence type="ECO:0000256" key="13">
    <source>
        <dbReference type="PIRSR" id="PIRSR025648-1"/>
    </source>
</evidence>
<dbReference type="SUPFAM" id="SSF51735">
    <property type="entry name" value="NAD(P)-binding Rossmann-fold domains"/>
    <property type="match status" value="1"/>
</dbReference>
<organism evidence="15 16">
    <name type="scientific">Winkia neuii</name>
    <dbReference type="NCBI Taxonomy" id="33007"/>
    <lineage>
        <taxon>Bacteria</taxon>
        <taxon>Bacillati</taxon>
        <taxon>Actinomycetota</taxon>
        <taxon>Actinomycetes</taxon>
        <taxon>Actinomycetales</taxon>
        <taxon>Actinomycetaceae</taxon>
        <taxon>Winkia</taxon>
    </lineage>
</organism>
<protein>
    <recommendedName>
        <fullName evidence="5 12">Meso-diaminopimelate D-dehydrogenase</fullName>
        <shortName evidence="12">DAPDH</shortName>
        <shortName evidence="12">Meso-DAP dehydrogenase</shortName>
        <ecNumber evidence="4 12">1.4.1.16</ecNumber>
    </recommendedName>
</protein>
<dbReference type="InterPro" id="IPR036291">
    <property type="entry name" value="NAD(P)-bd_dom_sf"/>
</dbReference>
<dbReference type="UniPathway" id="UPA00034">
    <property type="reaction ID" value="UER00026"/>
</dbReference>
<comment type="catalytic activity">
    <reaction evidence="11 12">
        <text>meso-2,6-diaminopimelate + NADP(+) + H2O = (S)-2-amino-6-oxoheptanedioate + NH4(+) + NADPH + H(+)</text>
        <dbReference type="Rhea" id="RHEA:13561"/>
        <dbReference type="ChEBI" id="CHEBI:15377"/>
        <dbReference type="ChEBI" id="CHEBI:15378"/>
        <dbReference type="ChEBI" id="CHEBI:28938"/>
        <dbReference type="ChEBI" id="CHEBI:57783"/>
        <dbReference type="ChEBI" id="CHEBI:57791"/>
        <dbReference type="ChEBI" id="CHEBI:58349"/>
        <dbReference type="ChEBI" id="CHEBI:58556"/>
        <dbReference type="EC" id="1.4.1.16"/>
    </reaction>
</comment>
<feature type="binding site" evidence="13">
    <location>
        <position position="199"/>
    </location>
    <ligand>
        <name>substrate</name>
    </ligand>
</feature>
<keyword evidence="16" id="KW-1185">Reference proteome</keyword>
<keyword evidence="9 12" id="KW-0560">Oxidoreductase</keyword>
<comment type="caution">
    <text evidence="15">The sequence shown here is derived from an EMBL/GenBank/DDBJ whole genome shotgun (WGS) entry which is preliminary data.</text>
</comment>
<gene>
    <name evidence="15" type="ORF">CYJ19_04570</name>
</gene>
<evidence type="ECO:0000256" key="3">
    <source>
        <dbReference type="ARBA" id="ARBA00011738"/>
    </source>
</evidence>
<dbReference type="CDD" id="cd02270">
    <property type="entry name" value="meso-DAPDH_N"/>
    <property type="match status" value="1"/>
</dbReference>
<feature type="binding site" evidence="13">
    <location>
        <position position="249"/>
    </location>
    <ligand>
        <name>substrate</name>
    </ligand>
</feature>
<sequence length="326" mass="35084">MAEKIRIAINGYGNLGKAVELAASKAEDLDPVVVFTRRDPATVRTAGTPVASVADMEKWSEKVDICVNCGGSATDMEQVGPRAVQFFSTVDSFDTHAKIPQYFAAVDAAAKKSGHLAMISSGWDPGLFSLNRLLAEAILPQGKTWTFWGPGISQGHGDAIRRVEGVAAGVQYTIPVSEAVEAAQNGSREDLSARQMHRRVCYVVAEEGADLKKIEHDIVNMPNYFADYDTTVNFISREELERKHSGMPHGGQVIRSGNTSEGIDQVYTFGLKLDSNPEFTGSVLVASARAVHTLAAKGQTGAITIFDVPPAYLSAKTGQQLRSQLL</sequence>
<feature type="binding site" evidence="13">
    <location>
        <position position="173"/>
    </location>
    <ligand>
        <name>substrate</name>
    </ligand>
</feature>
<dbReference type="EC" id="1.4.1.16" evidence="4 12"/>
<feature type="binding site" evidence="13">
    <location>
        <begin position="69"/>
        <end position="72"/>
    </location>
    <ligand>
        <name>NADP(+)</name>
        <dbReference type="ChEBI" id="CHEBI:58349"/>
    </ligand>
</feature>
<feature type="domain" description="Meso-diaminopimelate D-dehydrogenase C-terminal" evidence="14">
    <location>
        <begin position="122"/>
        <end position="275"/>
    </location>
</feature>
<dbReference type="GO" id="GO:0000166">
    <property type="term" value="F:nucleotide binding"/>
    <property type="evidence" value="ECO:0007669"/>
    <property type="project" value="UniProtKB-KW"/>
</dbReference>
<evidence type="ECO:0000259" key="14">
    <source>
        <dbReference type="Pfam" id="PF16654"/>
    </source>
</evidence>
<evidence type="ECO:0000313" key="15">
    <source>
        <dbReference type="EMBL" id="PKY72913.1"/>
    </source>
</evidence>
<feature type="binding site" evidence="13">
    <location>
        <position position="276"/>
    </location>
    <ligand>
        <name>substrate</name>
    </ligand>
</feature>
<feature type="binding site" evidence="13">
    <location>
        <begin position="12"/>
        <end position="15"/>
    </location>
    <ligand>
        <name>NADP(+)</name>
        <dbReference type="ChEBI" id="CHEBI:58349"/>
    </ligand>
</feature>
<evidence type="ECO:0000256" key="9">
    <source>
        <dbReference type="ARBA" id="ARBA00023002"/>
    </source>
</evidence>
<comment type="function">
    <text evidence="12">Catalyzes the reversible NADPH-dependent reductive amination of L-2-amino-6-oxopimelate, the acyclic form of L-tetrahydrodipicolinate, to generate the meso compound, D,L-2,6-diaminopimelate.</text>
</comment>
<evidence type="ECO:0000256" key="11">
    <source>
        <dbReference type="ARBA" id="ARBA00052023"/>
    </source>
</evidence>
<dbReference type="Proteomes" id="UP000235122">
    <property type="component" value="Unassembled WGS sequence"/>
</dbReference>
<dbReference type="GeneID" id="35866543"/>
<feature type="binding site" evidence="13">
    <location>
        <begin position="36"/>
        <end position="38"/>
    </location>
    <ligand>
        <name>NADP(+)</name>
        <dbReference type="ChEBI" id="CHEBI:58349"/>
    </ligand>
</feature>
<reference evidence="15 16" key="1">
    <citation type="submission" date="2017-12" db="EMBL/GenBank/DDBJ databases">
        <title>Phylogenetic diversity of female urinary microbiome.</title>
        <authorList>
            <person name="Thomas-White K."/>
            <person name="Wolfe A.J."/>
        </authorList>
    </citation>
    <scope>NUCLEOTIDE SEQUENCE [LARGE SCALE GENOMIC DNA]</scope>
    <source>
        <strain evidence="15 16">UMB0402</strain>
    </source>
</reference>
<dbReference type="GO" id="GO:0009089">
    <property type="term" value="P:lysine biosynthetic process via diaminopimelate"/>
    <property type="evidence" value="ECO:0007669"/>
    <property type="project" value="UniProtKB-UniRule"/>
</dbReference>
<evidence type="ECO:0000256" key="10">
    <source>
        <dbReference type="ARBA" id="ARBA00023154"/>
    </source>
</evidence>
<dbReference type="EMBL" id="PKKO01000002">
    <property type="protein sequence ID" value="PKY72913.1"/>
    <property type="molecule type" value="Genomic_DNA"/>
</dbReference>
<evidence type="ECO:0000313" key="16">
    <source>
        <dbReference type="Proteomes" id="UP000235122"/>
    </source>
</evidence>
<dbReference type="PIRSF" id="PIRSF025648">
    <property type="entry name" value="DDH"/>
    <property type="match status" value="1"/>
</dbReference>
<feature type="binding site" evidence="13">
    <location>
        <begin position="121"/>
        <end position="125"/>
    </location>
    <ligand>
        <name>NADP(+)</name>
        <dbReference type="ChEBI" id="CHEBI:58349"/>
    </ligand>
</feature>
<evidence type="ECO:0000256" key="2">
    <source>
        <dbReference type="ARBA" id="ARBA00007442"/>
    </source>
</evidence>
<evidence type="ECO:0000256" key="6">
    <source>
        <dbReference type="ARBA" id="ARBA00022605"/>
    </source>
</evidence>